<evidence type="ECO:0000259" key="1">
    <source>
        <dbReference type="Pfam" id="PF17921"/>
    </source>
</evidence>
<dbReference type="PANTHER" id="PTHR37984">
    <property type="entry name" value="PROTEIN CBG26694"/>
    <property type="match status" value="1"/>
</dbReference>
<dbReference type="Pfam" id="PF17921">
    <property type="entry name" value="Integrase_H2C2"/>
    <property type="match status" value="1"/>
</dbReference>
<evidence type="ECO:0000313" key="2">
    <source>
        <dbReference type="EMBL" id="KTB45477.1"/>
    </source>
</evidence>
<sequence>MLPDKLFINIINMELKNKIEEALSTDNFKNMAIKSLLEKGVPPIKSTLKDWEVKDNLLFFKDRVHIPNNPDLQQTLVKSIHEALPHGHPGQWNTIDQIKHDYWWPEMAKYIQQFVDRCAACQQMKINTHSTRTPIQPIGGHKDVLPFQICTMDLITDLPKVDNNDSILIVVDHATTKRVTLIPCNKKLDAKGAVELLLANIYK</sequence>
<evidence type="ECO:0000313" key="3">
    <source>
        <dbReference type="Proteomes" id="UP000054988"/>
    </source>
</evidence>
<dbReference type="PANTHER" id="PTHR37984:SF5">
    <property type="entry name" value="PROTEIN NYNRIN-LIKE"/>
    <property type="match status" value="1"/>
</dbReference>
<dbReference type="EMBL" id="LATX01000686">
    <property type="protein sequence ID" value="KTB45477.1"/>
    <property type="molecule type" value="Genomic_DNA"/>
</dbReference>
<dbReference type="AlphaFoldDB" id="A0A0W0GAC3"/>
<protein>
    <recommendedName>
        <fullName evidence="1">Integrase zinc-binding domain-containing protein</fullName>
    </recommendedName>
</protein>
<dbReference type="eggNOG" id="KOG0017">
    <property type="taxonomic scope" value="Eukaryota"/>
</dbReference>
<accession>A0A0W0GAC3</accession>
<reference evidence="2 3" key="1">
    <citation type="submission" date="2015-12" db="EMBL/GenBank/DDBJ databases">
        <title>Draft genome sequence of Moniliophthora roreri, the causal agent of frosty pod rot of cacao.</title>
        <authorList>
            <person name="Aime M.C."/>
            <person name="Diaz-Valderrama J.R."/>
            <person name="Kijpornyongpan T."/>
            <person name="Phillips-Mora W."/>
        </authorList>
    </citation>
    <scope>NUCLEOTIDE SEQUENCE [LARGE SCALE GENOMIC DNA]</scope>
    <source>
        <strain evidence="2 3">MCA 2952</strain>
    </source>
</reference>
<gene>
    <name evidence="2" type="ORF">WG66_1946</name>
</gene>
<proteinExistence type="predicted"/>
<organism evidence="2 3">
    <name type="scientific">Moniliophthora roreri</name>
    <name type="common">Frosty pod rot fungus</name>
    <name type="synonym">Monilia roreri</name>
    <dbReference type="NCBI Taxonomy" id="221103"/>
    <lineage>
        <taxon>Eukaryota</taxon>
        <taxon>Fungi</taxon>
        <taxon>Dikarya</taxon>
        <taxon>Basidiomycota</taxon>
        <taxon>Agaricomycotina</taxon>
        <taxon>Agaricomycetes</taxon>
        <taxon>Agaricomycetidae</taxon>
        <taxon>Agaricales</taxon>
        <taxon>Marasmiineae</taxon>
        <taxon>Marasmiaceae</taxon>
        <taxon>Moniliophthora</taxon>
    </lineage>
</organism>
<dbReference type="Gene3D" id="1.10.340.70">
    <property type="match status" value="1"/>
</dbReference>
<dbReference type="InterPro" id="IPR050951">
    <property type="entry name" value="Retrovirus_Pol_polyprotein"/>
</dbReference>
<feature type="domain" description="Integrase zinc-binding" evidence="1">
    <location>
        <begin position="69"/>
        <end position="126"/>
    </location>
</feature>
<dbReference type="Proteomes" id="UP000054988">
    <property type="component" value="Unassembled WGS sequence"/>
</dbReference>
<comment type="caution">
    <text evidence="2">The sequence shown here is derived from an EMBL/GenBank/DDBJ whole genome shotgun (WGS) entry which is preliminary data.</text>
</comment>
<name>A0A0W0GAC3_MONRR</name>
<dbReference type="InterPro" id="IPR041588">
    <property type="entry name" value="Integrase_H2C2"/>
</dbReference>